<keyword evidence="1" id="KW-0863">Zinc-finger</keyword>
<evidence type="ECO:0000313" key="5">
    <source>
        <dbReference type="Proteomes" id="UP001152622"/>
    </source>
</evidence>
<dbReference type="GO" id="GO:0008270">
    <property type="term" value="F:zinc ion binding"/>
    <property type="evidence" value="ECO:0007669"/>
    <property type="project" value="UniProtKB-KW"/>
</dbReference>
<feature type="compositionally biased region" description="Acidic residues" evidence="2">
    <location>
        <begin position="218"/>
        <end position="232"/>
    </location>
</feature>
<dbReference type="GO" id="GO:0003690">
    <property type="term" value="F:double-stranded DNA binding"/>
    <property type="evidence" value="ECO:0007669"/>
    <property type="project" value="InterPro"/>
</dbReference>
<dbReference type="PROSITE" id="PS50158">
    <property type="entry name" value="ZF_CCHC"/>
    <property type="match status" value="2"/>
</dbReference>
<proteinExistence type="predicted"/>
<dbReference type="SMART" id="SM00343">
    <property type="entry name" value="ZnF_C2HC"/>
    <property type="match status" value="3"/>
</dbReference>
<feature type="region of interest" description="Disordered" evidence="2">
    <location>
        <begin position="147"/>
        <end position="308"/>
    </location>
</feature>
<dbReference type="Proteomes" id="UP001152622">
    <property type="component" value="Chromosome 4"/>
</dbReference>
<dbReference type="Pfam" id="PF23058">
    <property type="entry name" value="RBD_ZCCHC3_2nd"/>
    <property type="match status" value="1"/>
</dbReference>
<dbReference type="PANTHER" id="PTHR22639">
    <property type="entry name" value="GAG-RELATED PROTEIN"/>
    <property type="match status" value="1"/>
</dbReference>
<dbReference type="Gene3D" id="4.10.60.10">
    <property type="entry name" value="Zinc finger, CCHC-type"/>
    <property type="match status" value="1"/>
</dbReference>
<reference evidence="4" key="1">
    <citation type="journal article" date="2023" name="Science">
        <title>Genome structures resolve the early diversification of teleost fishes.</title>
        <authorList>
            <person name="Parey E."/>
            <person name="Louis A."/>
            <person name="Montfort J."/>
            <person name="Bouchez O."/>
            <person name="Roques C."/>
            <person name="Iampietro C."/>
            <person name="Lluch J."/>
            <person name="Castinel A."/>
            <person name="Donnadieu C."/>
            <person name="Desvignes T."/>
            <person name="Floi Bucao C."/>
            <person name="Jouanno E."/>
            <person name="Wen M."/>
            <person name="Mejri S."/>
            <person name="Dirks R."/>
            <person name="Jansen H."/>
            <person name="Henkel C."/>
            <person name="Chen W.J."/>
            <person name="Zahm M."/>
            <person name="Cabau C."/>
            <person name="Klopp C."/>
            <person name="Thompson A.W."/>
            <person name="Robinson-Rechavi M."/>
            <person name="Braasch I."/>
            <person name="Lecointre G."/>
            <person name="Bobe J."/>
            <person name="Postlethwait J.H."/>
            <person name="Berthelot C."/>
            <person name="Roest Crollius H."/>
            <person name="Guiguen Y."/>
        </authorList>
    </citation>
    <scope>NUCLEOTIDE SEQUENCE</scope>
    <source>
        <strain evidence="4">WJC10195</strain>
    </source>
</reference>
<feature type="compositionally biased region" description="Basic and acidic residues" evidence="2">
    <location>
        <begin position="207"/>
        <end position="217"/>
    </location>
</feature>
<accession>A0A9Q1FRM8</accession>
<feature type="domain" description="CCHC-type" evidence="3">
    <location>
        <begin position="123"/>
        <end position="138"/>
    </location>
</feature>
<feature type="compositionally biased region" description="Basic and acidic residues" evidence="2">
    <location>
        <begin position="233"/>
        <end position="244"/>
    </location>
</feature>
<keyword evidence="1" id="KW-0479">Metal-binding</keyword>
<evidence type="ECO:0000256" key="1">
    <source>
        <dbReference type="PROSITE-ProRule" id="PRU00047"/>
    </source>
</evidence>
<feature type="compositionally biased region" description="Pro residues" evidence="2">
    <location>
        <begin position="176"/>
        <end position="202"/>
    </location>
</feature>
<protein>
    <recommendedName>
        <fullName evidence="3">CCHC-type domain-containing protein</fullName>
    </recommendedName>
</protein>
<dbReference type="GO" id="GO:0002218">
    <property type="term" value="P:activation of innate immune response"/>
    <property type="evidence" value="ECO:0007669"/>
    <property type="project" value="InterPro"/>
</dbReference>
<evidence type="ECO:0000313" key="4">
    <source>
        <dbReference type="EMBL" id="KAJ8364724.1"/>
    </source>
</evidence>
<evidence type="ECO:0000256" key="2">
    <source>
        <dbReference type="SAM" id="MobiDB-lite"/>
    </source>
</evidence>
<feature type="compositionally biased region" description="Basic and acidic residues" evidence="2">
    <location>
        <begin position="164"/>
        <end position="173"/>
    </location>
</feature>
<feature type="region of interest" description="Disordered" evidence="2">
    <location>
        <begin position="322"/>
        <end position="364"/>
    </location>
</feature>
<keyword evidence="1" id="KW-0862">Zinc</keyword>
<dbReference type="OrthoDB" id="8952792at2759"/>
<name>A0A9Q1FRM8_SYNKA</name>
<dbReference type="InterPro" id="IPR036875">
    <property type="entry name" value="Znf_CCHC_sf"/>
</dbReference>
<dbReference type="InterPro" id="IPR042509">
    <property type="entry name" value="ZCCHC3"/>
</dbReference>
<dbReference type="EMBL" id="JAINUF010000004">
    <property type="protein sequence ID" value="KAJ8364724.1"/>
    <property type="molecule type" value="Genomic_DNA"/>
</dbReference>
<dbReference type="GO" id="GO:0003723">
    <property type="term" value="F:RNA binding"/>
    <property type="evidence" value="ECO:0007669"/>
    <property type="project" value="InterPro"/>
</dbReference>
<dbReference type="SUPFAM" id="SSF57756">
    <property type="entry name" value="Retrovirus zinc finger-like domains"/>
    <property type="match status" value="1"/>
</dbReference>
<feature type="compositionally biased region" description="Basic and acidic residues" evidence="2">
    <location>
        <begin position="251"/>
        <end position="303"/>
    </location>
</feature>
<gene>
    <name evidence="4" type="ORF">SKAU_G00135550</name>
</gene>
<dbReference type="InterPro" id="IPR057811">
    <property type="entry name" value="RBD_ZCCHC3_2nd"/>
</dbReference>
<comment type="caution">
    <text evidence="4">The sequence shown here is derived from an EMBL/GenBank/DDBJ whole genome shotgun (WGS) entry which is preliminary data.</text>
</comment>
<evidence type="ECO:0000259" key="3">
    <source>
        <dbReference type="PROSITE" id="PS50158"/>
    </source>
</evidence>
<dbReference type="InterPro" id="IPR001878">
    <property type="entry name" value="Znf_CCHC"/>
</dbReference>
<sequence>MVTVLMYDPHVPARDLEVFLERYCRVLKSEERMINEFGVWNGKRRILVKLNRDPEGIGGLKHLPVVFSIGANKGFLTYQGLPTFCRRCLRYGHLARECEAQIVCSLCREEGHVVRECKRGKFCNLCGKEGHMYKECPERSRSFSEVVQGGKQAKESGSGSQKIAPEEGGKETSPDPGAPSPHPTPGPARGPGPGPAPAPAPAPVEKQNGDEGRKEEAELIEEVAEGAEEAEEQKEGVQESRKGGEMSVADPAREGEDTGERVVRELERLAEEVGKKSVEMEMEEGKMVPQQEERAGGSGEGKKEPKRIKRLLKVDWAAKMDLEDPLDEDSGSDFLFPKKKAKVGGKREQESDSEMSEGEGSRCRVRPYLEEGGWQPDLFQGRDAITPSA</sequence>
<feature type="domain" description="CCHC-type" evidence="3">
    <location>
        <begin position="85"/>
        <end position="98"/>
    </location>
</feature>
<keyword evidence="5" id="KW-1185">Reference proteome</keyword>
<dbReference type="AlphaFoldDB" id="A0A9Q1FRM8"/>
<organism evidence="4 5">
    <name type="scientific">Synaphobranchus kaupii</name>
    <name type="common">Kaup's arrowtooth eel</name>
    <dbReference type="NCBI Taxonomy" id="118154"/>
    <lineage>
        <taxon>Eukaryota</taxon>
        <taxon>Metazoa</taxon>
        <taxon>Chordata</taxon>
        <taxon>Craniata</taxon>
        <taxon>Vertebrata</taxon>
        <taxon>Euteleostomi</taxon>
        <taxon>Actinopterygii</taxon>
        <taxon>Neopterygii</taxon>
        <taxon>Teleostei</taxon>
        <taxon>Anguilliformes</taxon>
        <taxon>Synaphobranchidae</taxon>
        <taxon>Synaphobranchus</taxon>
    </lineage>
</organism>
<dbReference type="PANTHER" id="PTHR22639:SF7">
    <property type="entry name" value="CCHC-TYPE DOMAIN-CONTAINING PROTEIN"/>
    <property type="match status" value="1"/>
</dbReference>